<keyword evidence="3" id="KW-0808">Transferase</keyword>
<accession>A0A6A4XTC5</accession>
<comment type="caution">
    <text evidence="7">The sequence shown here is derived from an EMBL/GenBank/DDBJ whole genome shotgun (WGS) entry which is preliminary data.</text>
</comment>
<feature type="domain" description="Aminotransferase class V" evidence="5">
    <location>
        <begin position="61"/>
        <end position="324"/>
    </location>
</feature>
<dbReference type="InterPro" id="IPR015424">
    <property type="entry name" value="PyrdxlP-dep_Trfase"/>
</dbReference>
<dbReference type="SUPFAM" id="SSF53383">
    <property type="entry name" value="PLP-dependent transferases"/>
    <property type="match status" value="1"/>
</dbReference>
<dbReference type="GO" id="GO:0019265">
    <property type="term" value="P:glycine biosynthetic process, by transamination of glyoxylate"/>
    <property type="evidence" value="ECO:0007669"/>
    <property type="project" value="TreeGrafter"/>
</dbReference>
<dbReference type="Pfam" id="PF00266">
    <property type="entry name" value="Aminotran_5"/>
    <property type="match status" value="1"/>
</dbReference>
<dbReference type="AlphaFoldDB" id="A0A6A4XTC5"/>
<dbReference type="GO" id="GO:0005777">
    <property type="term" value="C:peroxisome"/>
    <property type="evidence" value="ECO:0007669"/>
    <property type="project" value="TreeGrafter"/>
</dbReference>
<organism evidence="7">
    <name type="scientific">Aphanomyces stellatus</name>
    <dbReference type="NCBI Taxonomy" id="120398"/>
    <lineage>
        <taxon>Eukaryota</taxon>
        <taxon>Sar</taxon>
        <taxon>Stramenopiles</taxon>
        <taxon>Oomycota</taxon>
        <taxon>Saprolegniomycetes</taxon>
        <taxon>Saprolegniales</taxon>
        <taxon>Verrucalvaceae</taxon>
        <taxon>Aphanomyces</taxon>
    </lineage>
</organism>
<dbReference type="Gene3D" id="3.40.640.10">
    <property type="entry name" value="Type I PLP-dependent aspartate aminotransferase-like (Major domain)"/>
    <property type="match status" value="1"/>
</dbReference>
<dbReference type="InterPro" id="IPR000192">
    <property type="entry name" value="Aminotrans_V_dom"/>
</dbReference>
<gene>
    <name evidence="7" type="ORF">As57867_021402</name>
</gene>
<evidence type="ECO:0000256" key="4">
    <source>
        <dbReference type="ARBA" id="ARBA00022898"/>
    </source>
</evidence>
<dbReference type="InterPro" id="IPR029526">
    <property type="entry name" value="PGBD"/>
</dbReference>
<evidence type="ECO:0000256" key="2">
    <source>
        <dbReference type="ARBA" id="ARBA00022576"/>
    </source>
</evidence>
<dbReference type="Pfam" id="PF13843">
    <property type="entry name" value="DDE_Tnp_1_7"/>
    <property type="match status" value="1"/>
</dbReference>
<evidence type="ECO:0000259" key="6">
    <source>
        <dbReference type="Pfam" id="PF13843"/>
    </source>
</evidence>
<protein>
    <recommendedName>
        <fullName evidence="8">Aminotransferase class V domain-containing protein</fullName>
    </recommendedName>
</protein>
<feature type="domain" description="PiggyBac transposable element-derived protein" evidence="6">
    <location>
        <begin position="534"/>
        <end position="751"/>
    </location>
</feature>
<sequence length="915" mass="100664">MAPMLRMVPGPTSMSAGVRQVYAEDIGSPDVELEEFAADYFALTDSFQRLLSFNDGSIAIGSGEGMACLWGAMKSVLSPGDVVVSAANGIYGQGFADMAKGMGATVITVESAWTTGIDPDAVIAAIKQHNPRLVTMVHCETPTGILNPFGGIGHAVRHDTTAGLFLVDFVSSSFATPLNVSAESIDIGLFAPQKALSGPAALAGTTVSDRAWKRILELKYQGYDALAPFHGLNRSAPAYMPYTHNWPAIRATLQACRELESEGLENIVRRHADATRECHALAKVLGLVLYCEDPAVAAPTVTALHVPSHVEWNAFVKALKREGLICGGNYGDLAGKDPYENKLVAFYRDEEEWLRGSEYDGAGLLVALVLRKMITHRFVYQLQWVPLASDALGSFDPSNAIHVNENLCNYVHLNPEVDFLTLAQGREMFYSLGIQTDPHTVLRSVISPETQEWHEELPWEMEVDTRFHSHEAKEMHVQQMAQLRQAPIPLARLVTTPAVPPDVYRHLPSFLGSPVHPTKMHVKPHAHEVFAHSAVASFLAYLPTSFWQDVVGATNTHGISAGRLATPTAFTLDEIMTFLGILLHVRLVNAHEHVQDHWSQRSVLGLDCLESIMPFARFTLLHACFRCAKFRDPTDPLTSIRPLIQTFQRHCGKYVVPGQDVFVSNDDDGRVIVVDYKHVDVVTAACADTGVVVNFKVHVSSNPATCASVALNVVEVVHPLCHSRRVVHVHTPFVSEALVHRLRANGLYCRGSTPLPDVVFAAAPVLVASDQRPHQWAQTPTPHLFAVTSWAAQRIAMGLLTNADDDATPFPTAVHEHLRIRDRHRKLRRWASFAPPQDDDETLDCRSWALQLMLRLLDLARVNAFLTRAAVVDDDQSMWAFTSALSVELMRGEWKYAPPHGMARPAVVHVAPPPV</sequence>
<proteinExistence type="predicted"/>
<evidence type="ECO:0000313" key="7">
    <source>
        <dbReference type="EMBL" id="KAF0686723.1"/>
    </source>
</evidence>
<name>A0A6A4XTC5_9STRA</name>
<comment type="cofactor">
    <cofactor evidence="1">
        <name>pyridoxal 5'-phosphate</name>
        <dbReference type="ChEBI" id="CHEBI:597326"/>
    </cofactor>
</comment>
<dbReference type="EMBL" id="VJMH01006978">
    <property type="protein sequence ID" value="KAF0686723.1"/>
    <property type="molecule type" value="Genomic_DNA"/>
</dbReference>
<dbReference type="InterPro" id="IPR015422">
    <property type="entry name" value="PyrdxlP-dep_Trfase_small"/>
</dbReference>
<dbReference type="OrthoDB" id="24581at2759"/>
<evidence type="ECO:0000256" key="3">
    <source>
        <dbReference type="ARBA" id="ARBA00022679"/>
    </source>
</evidence>
<dbReference type="PANTHER" id="PTHR21152:SF24">
    <property type="entry name" value="ALANINE--GLYOXYLATE AMINOTRANSFERASE 1"/>
    <property type="match status" value="1"/>
</dbReference>
<evidence type="ECO:0008006" key="8">
    <source>
        <dbReference type="Google" id="ProtNLM"/>
    </source>
</evidence>
<feature type="non-terminal residue" evidence="7">
    <location>
        <position position="915"/>
    </location>
</feature>
<dbReference type="InterPro" id="IPR015421">
    <property type="entry name" value="PyrdxlP-dep_Trfase_major"/>
</dbReference>
<dbReference type="Gene3D" id="3.90.1150.10">
    <property type="entry name" value="Aspartate Aminotransferase, domain 1"/>
    <property type="match status" value="1"/>
</dbReference>
<dbReference type="PANTHER" id="PTHR21152">
    <property type="entry name" value="AMINOTRANSFERASE CLASS V"/>
    <property type="match status" value="1"/>
</dbReference>
<keyword evidence="2" id="KW-0032">Aminotransferase</keyword>
<evidence type="ECO:0000256" key="1">
    <source>
        <dbReference type="ARBA" id="ARBA00001933"/>
    </source>
</evidence>
<evidence type="ECO:0000259" key="5">
    <source>
        <dbReference type="Pfam" id="PF00266"/>
    </source>
</evidence>
<reference evidence="7" key="1">
    <citation type="submission" date="2019-06" db="EMBL/GenBank/DDBJ databases">
        <title>Genomics analysis of Aphanomyces spp. identifies a new class of oomycete effector associated with host adaptation.</title>
        <authorList>
            <person name="Gaulin E."/>
        </authorList>
    </citation>
    <scope>NUCLEOTIDE SEQUENCE</scope>
    <source>
        <strain evidence="7">CBS 578.67</strain>
    </source>
</reference>
<dbReference type="GO" id="GO:0008453">
    <property type="term" value="F:alanine-glyoxylate transaminase activity"/>
    <property type="evidence" value="ECO:0007669"/>
    <property type="project" value="TreeGrafter"/>
</dbReference>
<dbReference type="GO" id="GO:0004760">
    <property type="term" value="F:L-serine-pyruvate transaminase activity"/>
    <property type="evidence" value="ECO:0007669"/>
    <property type="project" value="TreeGrafter"/>
</dbReference>
<keyword evidence="4" id="KW-0663">Pyridoxal phosphate</keyword>